<keyword evidence="5" id="KW-1185">Reference proteome</keyword>
<reference evidence="4 5" key="1">
    <citation type="submission" date="2018-11" db="EMBL/GenBank/DDBJ databases">
        <authorList>
            <consortium name="Pathogen Informatics"/>
        </authorList>
    </citation>
    <scope>NUCLEOTIDE SEQUENCE [LARGE SCALE GENOMIC DNA]</scope>
</reference>
<dbReference type="AlphaFoldDB" id="A0A3P7KP51"/>
<sequence>MYDLAADSPRYDVIVVGAGLAGLSAARELIRREPSLKVIRKLQVSCLCTQALSFSDQFSIYNYRF</sequence>
<accession>A0A3P7KP51</accession>
<dbReference type="InterPro" id="IPR036188">
    <property type="entry name" value="FAD/NAD-bd_sf"/>
</dbReference>
<dbReference type="Gene3D" id="3.50.50.60">
    <property type="entry name" value="FAD/NAD(P)-binding domain"/>
    <property type="match status" value="1"/>
</dbReference>
<organism evidence="4 5">
    <name type="scientific">Strongylus vulgaris</name>
    <name type="common">Blood worm</name>
    <dbReference type="NCBI Taxonomy" id="40348"/>
    <lineage>
        <taxon>Eukaryota</taxon>
        <taxon>Metazoa</taxon>
        <taxon>Ecdysozoa</taxon>
        <taxon>Nematoda</taxon>
        <taxon>Chromadorea</taxon>
        <taxon>Rhabditida</taxon>
        <taxon>Rhabditina</taxon>
        <taxon>Rhabditomorpha</taxon>
        <taxon>Strongyloidea</taxon>
        <taxon>Strongylidae</taxon>
        <taxon>Strongylus</taxon>
    </lineage>
</organism>
<evidence type="ECO:0000313" key="4">
    <source>
        <dbReference type="EMBL" id="VDM69202.1"/>
    </source>
</evidence>
<evidence type="ECO:0000259" key="3">
    <source>
        <dbReference type="Pfam" id="PF00890"/>
    </source>
</evidence>
<dbReference type="EMBL" id="UYYB01011425">
    <property type="protein sequence ID" value="VDM69202.1"/>
    <property type="molecule type" value="Genomic_DNA"/>
</dbReference>
<dbReference type="Proteomes" id="UP000270094">
    <property type="component" value="Unassembled WGS sequence"/>
</dbReference>
<dbReference type="GO" id="GO:0016491">
    <property type="term" value="F:oxidoreductase activity"/>
    <property type="evidence" value="ECO:0007669"/>
    <property type="project" value="UniProtKB-KW"/>
</dbReference>
<gene>
    <name evidence="4" type="ORF">SVUK_LOCUS4200</name>
</gene>
<dbReference type="InterPro" id="IPR003953">
    <property type="entry name" value="FAD-dep_OxRdtase_2_FAD-bd"/>
</dbReference>
<feature type="domain" description="FAD-dependent oxidoreductase 2 FAD-binding" evidence="3">
    <location>
        <begin position="12"/>
        <end position="45"/>
    </location>
</feature>
<dbReference type="SUPFAM" id="SSF51905">
    <property type="entry name" value="FAD/NAD(P)-binding domain"/>
    <property type="match status" value="1"/>
</dbReference>
<dbReference type="Pfam" id="PF00890">
    <property type="entry name" value="FAD_binding_2"/>
    <property type="match status" value="1"/>
</dbReference>
<evidence type="ECO:0000256" key="1">
    <source>
        <dbReference type="ARBA" id="ARBA00022630"/>
    </source>
</evidence>
<keyword evidence="2" id="KW-0560">Oxidoreductase</keyword>
<evidence type="ECO:0000256" key="2">
    <source>
        <dbReference type="ARBA" id="ARBA00023002"/>
    </source>
</evidence>
<keyword evidence="1" id="KW-0285">Flavoprotein</keyword>
<protein>
    <recommendedName>
        <fullName evidence="3">FAD-dependent oxidoreductase 2 FAD-binding domain-containing protein</fullName>
    </recommendedName>
</protein>
<evidence type="ECO:0000313" key="5">
    <source>
        <dbReference type="Proteomes" id="UP000270094"/>
    </source>
</evidence>
<name>A0A3P7KP51_STRVU</name>
<proteinExistence type="predicted"/>